<feature type="transmembrane region" description="Helical" evidence="1">
    <location>
        <begin position="14"/>
        <end position="35"/>
    </location>
</feature>
<sequence length="108" mass="12043">MDIADRLMKFLEGVLSWGHLGILGSFGGIANYYYLNATKNRTFLWGLLCANVVLAFFLGKVLGGFIPEDNEFRDSIVMLIGFFAFPIVNILEARVVAYIDRLLSFGGK</sequence>
<organism evidence="2">
    <name type="scientific">viral metagenome</name>
    <dbReference type="NCBI Taxonomy" id="1070528"/>
    <lineage>
        <taxon>unclassified sequences</taxon>
        <taxon>metagenomes</taxon>
        <taxon>organismal metagenomes</taxon>
    </lineage>
</organism>
<keyword evidence="1" id="KW-0472">Membrane</keyword>
<dbReference type="EMBL" id="MT143896">
    <property type="protein sequence ID" value="QJH92503.1"/>
    <property type="molecule type" value="Genomic_DNA"/>
</dbReference>
<reference evidence="2" key="1">
    <citation type="submission" date="2020-03" db="EMBL/GenBank/DDBJ databases">
        <title>The deep terrestrial virosphere.</title>
        <authorList>
            <person name="Holmfeldt K."/>
            <person name="Nilsson E."/>
            <person name="Simone D."/>
            <person name="Lopez-Fernandez M."/>
            <person name="Wu X."/>
            <person name="de Brujin I."/>
            <person name="Lundin D."/>
            <person name="Andersson A."/>
            <person name="Bertilsson S."/>
            <person name="Dopson M."/>
        </authorList>
    </citation>
    <scope>NUCLEOTIDE SEQUENCE</scope>
    <source>
        <strain evidence="2">MM171A00102</strain>
        <strain evidence="3">MM171B00096</strain>
    </source>
</reference>
<accession>A0A6M3M342</accession>
<dbReference type="AlphaFoldDB" id="A0A6M3M342"/>
<gene>
    <name evidence="2" type="ORF">MM171A00102_0033</name>
    <name evidence="3" type="ORF">MM171B00096_0065</name>
</gene>
<keyword evidence="1" id="KW-1133">Transmembrane helix</keyword>
<protein>
    <recommendedName>
        <fullName evidence="4">Holin</fullName>
    </recommendedName>
</protein>
<proteinExistence type="predicted"/>
<evidence type="ECO:0000313" key="2">
    <source>
        <dbReference type="EMBL" id="QJB01474.1"/>
    </source>
</evidence>
<evidence type="ECO:0000313" key="3">
    <source>
        <dbReference type="EMBL" id="QJH92503.1"/>
    </source>
</evidence>
<name>A0A6M3M342_9ZZZZ</name>
<keyword evidence="1" id="KW-0812">Transmembrane</keyword>
<evidence type="ECO:0000256" key="1">
    <source>
        <dbReference type="SAM" id="Phobius"/>
    </source>
</evidence>
<feature type="transmembrane region" description="Helical" evidence="1">
    <location>
        <begin position="42"/>
        <end position="63"/>
    </location>
</feature>
<evidence type="ECO:0008006" key="4">
    <source>
        <dbReference type="Google" id="ProtNLM"/>
    </source>
</evidence>
<dbReference type="EMBL" id="MT143709">
    <property type="protein sequence ID" value="QJB01474.1"/>
    <property type="molecule type" value="Genomic_DNA"/>
</dbReference>
<feature type="transmembrane region" description="Helical" evidence="1">
    <location>
        <begin position="75"/>
        <end position="99"/>
    </location>
</feature>